<dbReference type="EMBL" id="KN882092">
    <property type="protein sequence ID" value="KIY44443.1"/>
    <property type="molecule type" value="Genomic_DNA"/>
</dbReference>
<evidence type="ECO:0000313" key="3">
    <source>
        <dbReference type="Proteomes" id="UP000054144"/>
    </source>
</evidence>
<evidence type="ECO:0008006" key="4">
    <source>
        <dbReference type="Google" id="ProtNLM"/>
    </source>
</evidence>
<dbReference type="InterPro" id="IPR013922">
    <property type="entry name" value="Cyclin_PHO80-like"/>
</dbReference>
<reference evidence="2 3" key="1">
    <citation type="journal article" date="2015" name="Fungal Genet. Biol.">
        <title>Evolution of novel wood decay mechanisms in Agaricales revealed by the genome sequences of Fistulina hepatica and Cylindrobasidium torrendii.</title>
        <authorList>
            <person name="Floudas D."/>
            <person name="Held B.W."/>
            <person name="Riley R."/>
            <person name="Nagy L.G."/>
            <person name="Koehler G."/>
            <person name="Ransdell A.S."/>
            <person name="Younus H."/>
            <person name="Chow J."/>
            <person name="Chiniquy J."/>
            <person name="Lipzen A."/>
            <person name="Tritt A."/>
            <person name="Sun H."/>
            <person name="Haridas S."/>
            <person name="LaButti K."/>
            <person name="Ohm R.A."/>
            <person name="Kues U."/>
            <person name="Blanchette R.A."/>
            <person name="Grigoriev I.V."/>
            <person name="Minto R.E."/>
            <person name="Hibbett D.S."/>
        </authorList>
    </citation>
    <scope>NUCLEOTIDE SEQUENCE [LARGE SCALE GENOMIC DNA]</scope>
    <source>
        <strain evidence="2 3">ATCC 64428</strain>
    </source>
</reference>
<dbReference type="GO" id="GO:0019901">
    <property type="term" value="F:protein kinase binding"/>
    <property type="evidence" value="ECO:0007669"/>
    <property type="project" value="InterPro"/>
</dbReference>
<dbReference type="Gene3D" id="1.10.472.10">
    <property type="entry name" value="Cyclin-like"/>
    <property type="match status" value="1"/>
</dbReference>
<dbReference type="OrthoDB" id="286814at2759"/>
<feature type="compositionally biased region" description="Pro residues" evidence="1">
    <location>
        <begin position="71"/>
        <end position="83"/>
    </location>
</feature>
<dbReference type="GO" id="GO:0005634">
    <property type="term" value="C:nucleus"/>
    <property type="evidence" value="ECO:0007669"/>
    <property type="project" value="TreeGrafter"/>
</dbReference>
<proteinExistence type="predicted"/>
<dbReference type="PANTHER" id="PTHR15615:SF36">
    <property type="entry name" value="PHO85 CYCLIN-5"/>
    <property type="match status" value="1"/>
</dbReference>
<dbReference type="PANTHER" id="PTHR15615">
    <property type="match status" value="1"/>
</dbReference>
<dbReference type="GO" id="GO:0000307">
    <property type="term" value="C:cyclin-dependent protein kinase holoenzyme complex"/>
    <property type="evidence" value="ECO:0007669"/>
    <property type="project" value="TreeGrafter"/>
</dbReference>
<keyword evidence="3" id="KW-1185">Reference proteome</keyword>
<gene>
    <name evidence="2" type="ORF">FISHEDRAFT_77638</name>
</gene>
<accession>A0A0D7A0X1</accession>
<feature type="region of interest" description="Disordered" evidence="1">
    <location>
        <begin position="513"/>
        <end position="535"/>
    </location>
</feature>
<feature type="compositionally biased region" description="Polar residues" evidence="1">
    <location>
        <begin position="257"/>
        <end position="287"/>
    </location>
</feature>
<evidence type="ECO:0000313" key="2">
    <source>
        <dbReference type="EMBL" id="KIY44443.1"/>
    </source>
</evidence>
<feature type="compositionally biased region" description="Low complexity" evidence="1">
    <location>
        <begin position="513"/>
        <end position="528"/>
    </location>
</feature>
<dbReference type="AlphaFoldDB" id="A0A0D7A0X1"/>
<feature type="region of interest" description="Disordered" evidence="1">
    <location>
        <begin position="54"/>
        <end position="83"/>
    </location>
</feature>
<evidence type="ECO:0000256" key="1">
    <source>
        <dbReference type="SAM" id="MobiDB-lite"/>
    </source>
</evidence>
<dbReference type="CDD" id="cd20557">
    <property type="entry name" value="CYCLIN_ScPCL1-like"/>
    <property type="match status" value="1"/>
</dbReference>
<dbReference type="Proteomes" id="UP000054144">
    <property type="component" value="Unassembled WGS sequence"/>
</dbReference>
<dbReference type="GO" id="GO:0016538">
    <property type="term" value="F:cyclin-dependent protein serine/threonine kinase regulator activity"/>
    <property type="evidence" value="ECO:0007669"/>
    <property type="project" value="TreeGrafter"/>
</dbReference>
<name>A0A0D7A0X1_9AGAR</name>
<sequence>MIRQTARRASQLRQLPAVASTLLVATARCVPRRSHPISKAFMPPTATRSVRWQPYHSVPNSPAQYPHAKPALPPSPALSTPAPPHAAELRKVISLPHDVAYKNKYALSLVDQTVQTLCDIWHPSDIPPIFSFQRGSGGTAVAEYAASLESAHPVMDALAQVHATCLHNQLPSPITPTTSPFLTCPSISSSSPTSASGIRSAAVQANLVPIKGFVHEVLKRSRTSCIVLKTALCYIEAIREKVNDLVLQDKEDRQDFETTTPSSDHAISYTSVNRQGEANDVNSDSDRVSLSTSHSCNGLVSPSADDPLFATLSEPTGANAAAPDLPSPLLCPRRAFLASLIVASKFTMDKCYSNRAWAKLAGLPAREIGRCERALTQALDWHLWVGHHSTSNVETSQAQQPVVSRGRMLVKSQSEPALPLPAAAPFSTSWASAESIMTENAPEMIHVGEIDASTVANGTADGSVECVDPWLQLSHWSQYGKPDLASSLTPLDSEDLTLTKFWSPFSLVSISPRSTPGLTSSPTSTDSSSDSDDMDFFTSPLSQGLSSIPFDATAPKSVESMPGHGEWQLDQSMHSHAISSVDIGPIRTIKSLNTKEPDIRCHLDDKNARPLSTRSSLSRLRRSTTWADLKEKGDSDPFLRPEFQGVSSMLHAVDERDGDISGMKPKSLREVHRERYRRLKSAIQRPWTARHLREGRQRLARVPADAKLAQFCVPPIFYQASVDVGSQPIVQPMLAGSVMPQTGCFPMMHGSQ</sequence>
<organism evidence="2 3">
    <name type="scientific">Fistulina hepatica ATCC 64428</name>
    <dbReference type="NCBI Taxonomy" id="1128425"/>
    <lineage>
        <taxon>Eukaryota</taxon>
        <taxon>Fungi</taxon>
        <taxon>Dikarya</taxon>
        <taxon>Basidiomycota</taxon>
        <taxon>Agaricomycotina</taxon>
        <taxon>Agaricomycetes</taxon>
        <taxon>Agaricomycetidae</taxon>
        <taxon>Agaricales</taxon>
        <taxon>Fistulinaceae</taxon>
        <taxon>Fistulina</taxon>
    </lineage>
</organism>
<feature type="region of interest" description="Disordered" evidence="1">
    <location>
        <begin position="254"/>
        <end position="287"/>
    </location>
</feature>
<protein>
    <recommendedName>
        <fullName evidence="4">Cyclin N-terminal domain-containing protein</fullName>
    </recommendedName>
</protein>